<dbReference type="InterPro" id="IPR013783">
    <property type="entry name" value="Ig-like_fold"/>
</dbReference>
<evidence type="ECO:0000313" key="2">
    <source>
        <dbReference type="EMBL" id="CAL4060384.1"/>
    </source>
</evidence>
<dbReference type="InterPro" id="IPR007110">
    <property type="entry name" value="Ig-like_dom"/>
</dbReference>
<dbReference type="EMBL" id="CAXKWB010000346">
    <property type="protein sequence ID" value="CAL4060384.1"/>
    <property type="molecule type" value="Genomic_DNA"/>
</dbReference>
<dbReference type="PROSITE" id="PS50835">
    <property type="entry name" value="IG_LIKE"/>
    <property type="match status" value="1"/>
</dbReference>
<sequence>VEDVCDGMHSLLRRPDNTEGNQCGIVVEQASNESHGIWTCKIFNTQYGELVGSKNLVITVKPTTTKLSPKKIMAYPGDLREIECSVMAARPAVKITWTINGRDITAHADAVERYNNHD</sequence>
<dbReference type="InterPro" id="IPR036179">
    <property type="entry name" value="Ig-like_dom_sf"/>
</dbReference>
<organism evidence="2 3">
    <name type="scientific">Meganyctiphanes norvegica</name>
    <name type="common">Northern krill</name>
    <name type="synonym">Thysanopoda norvegica</name>
    <dbReference type="NCBI Taxonomy" id="48144"/>
    <lineage>
        <taxon>Eukaryota</taxon>
        <taxon>Metazoa</taxon>
        <taxon>Ecdysozoa</taxon>
        <taxon>Arthropoda</taxon>
        <taxon>Crustacea</taxon>
        <taxon>Multicrustacea</taxon>
        <taxon>Malacostraca</taxon>
        <taxon>Eumalacostraca</taxon>
        <taxon>Eucarida</taxon>
        <taxon>Euphausiacea</taxon>
        <taxon>Euphausiidae</taxon>
        <taxon>Meganyctiphanes</taxon>
    </lineage>
</organism>
<dbReference type="AlphaFoldDB" id="A0AAV2PKK4"/>
<feature type="non-terminal residue" evidence="2">
    <location>
        <position position="118"/>
    </location>
</feature>
<keyword evidence="3" id="KW-1185">Reference proteome</keyword>
<protein>
    <recommendedName>
        <fullName evidence="1">Ig-like domain-containing protein</fullName>
    </recommendedName>
</protein>
<evidence type="ECO:0000313" key="3">
    <source>
        <dbReference type="Proteomes" id="UP001497623"/>
    </source>
</evidence>
<gene>
    <name evidence="2" type="ORF">MNOR_LOCUS1312</name>
</gene>
<dbReference type="SUPFAM" id="SSF48726">
    <property type="entry name" value="Immunoglobulin"/>
    <property type="match status" value="1"/>
</dbReference>
<name>A0AAV2PKK4_MEGNR</name>
<evidence type="ECO:0000259" key="1">
    <source>
        <dbReference type="PROSITE" id="PS50835"/>
    </source>
</evidence>
<dbReference type="Gene3D" id="2.60.40.10">
    <property type="entry name" value="Immunoglobulins"/>
    <property type="match status" value="1"/>
</dbReference>
<dbReference type="Proteomes" id="UP001497623">
    <property type="component" value="Unassembled WGS sequence"/>
</dbReference>
<comment type="caution">
    <text evidence="2">The sequence shown here is derived from an EMBL/GenBank/DDBJ whole genome shotgun (WGS) entry which is preliminary data.</text>
</comment>
<reference evidence="2 3" key="1">
    <citation type="submission" date="2024-05" db="EMBL/GenBank/DDBJ databases">
        <authorList>
            <person name="Wallberg A."/>
        </authorList>
    </citation>
    <scope>NUCLEOTIDE SEQUENCE [LARGE SCALE GENOMIC DNA]</scope>
</reference>
<feature type="domain" description="Ig-like" evidence="1">
    <location>
        <begin position="62"/>
        <end position="118"/>
    </location>
</feature>
<feature type="non-terminal residue" evidence="2">
    <location>
        <position position="1"/>
    </location>
</feature>
<proteinExistence type="predicted"/>
<accession>A0AAV2PKK4</accession>